<dbReference type="InterPro" id="IPR012337">
    <property type="entry name" value="RNaseH-like_sf"/>
</dbReference>
<dbReference type="GO" id="GO:0006139">
    <property type="term" value="P:nucleobase-containing compound metabolic process"/>
    <property type="evidence" value="ECO:0007669"/>
    <property type="project" value="InterPro"/>
</dbReference>
<dbReference type="STRING" id="661478.OP10G_2226"/>
<accession>A0A068NVK0</accession>
<keyword evidence="2" id="KW-1185">Reference proteome</keyword>
<dbReference type="OrthoDB" id="5161at2"/>
<dbReference type="Gene3D" id="3.30.420.140">
    <property type="entry name" value="YqgF/RNase H-like domain"/>
    <property type="match status" value="1"/>
</dbReference>
<dbReference type="eggNOG" id="COG0816">
    <property type="taxonomic scope" value="Bacteria"/>
</dbReference>
<sequence length="137" mass="15425">MEKTVLAIDPGTSKCGMALVRRDGQNQIELLWRAVVPRDSVLGKLGELQRIAPYQLIIVGGGTQSREIVSEIREKHVGIGILVVDEKDTSMHARERYWVHNPRKGWRRLVPSTLQVPPDPVDDFVAMILAERVLLHS</sequence>
<dbReference type="HOGENOM" id="CLU_131578_0_0_0"/>
<gene>
    <name evidence="1" type="ORF">OP10G_2226</name>
</gene>
<name>A0A068NVK0_FIMGI</name>
<proteinExistence type="predicted"/>
<evidence type="ECO:0000313" key="1">
    <source>
        <dbReference type="EMBL" id="AIE85594.1"/>
    </source>
</evidence>
<evidence type="ECO:0008006" key="3">
    <source>
        <dbReference type="Google" id="ProtNLM"/>
    </source>
</evidence>
<dbReference type="AlphaFoldDB" id="A0A068NVK0"/>
<dbReference type="InterPro" id="IPR037027">
    <property type="entry name" value="YqgF/RNaseH-like_dom_sf"/>
</dbReference>
<evidence type="ECO:0000313" key="2">
    <source>
        <dbReference type="Proteomes" id="UP000027982"/>
    </source>
</evidence>
<dbReference type="KEGG" id="fgi:OP10G_2226"/>
<dbReference type="RefSeq" id="WP_025225842.1">
    <property type="nucleotide sequence ID" value="NZ_CP007139.1"/>
</dbReference>
<organism evidence="1 2">
    <name type="scientific">Fimbriimonas ginsengisoli Gsoil 348</name>
    <dbReference type="NCBI Taxonomy" id="661478"/>
    <lineage>
        <taxon>Bacteria</taxon>
        <taxon>Bacillati</taxon>
        <taxon>Armatimonadota</taxon>
        <taxon>Fimbriimonadia</taxon>
        <taxon>Fimbriimonadales</taxon>
        <taxon>Fimbriimonadaceae</taxon>
        <taxon>Fimbriimonas</taxon>
    </lineage>
</organism>
<dbReference type="EMBL" id="CP007139">
    <property type="protein sequence ID" value="AIE85594.1"/>
    <property type="molecule type" value="Genomic_DNA"/>
</dbReference>
<protein>
    <recommendedName>
        <fullName evidence="3">YqgF/RNase H-like domain-containing protein</fullName>
    </recommendedName>
</protein>
<reference evidence="1 2" key="1">
    <citation type="journal article" date="2014" name="PLoS ONE">
        <title>The first complete genome sequence of the class fimbriimonadia in the phylum armatimonadetes.</title>
        <authorList>
            <person name="Hu Z.Y."/>
            <person name="Wang Y.Z."/>
            <person name="Im W.T."/>
            <person name="Wang S.Y."/>
            <person name="Zhao G.P."/>
            <person name="Zheng H.J."/>
            <person name="Quan Z.X."/>
        </authorList>
    </citation>
    <scope>NUCLEOTIDE SEQUENCE [LARGE SCALE GENOMIC DNA]</scope>
    <source>
        <strain evidence="1">Gsoil 348</strain>
    </source>
</reference>
<dbReference type="Proteomes" id="UP000027982">
    <property type="component" value="Chromosome"/>
</dbReference>
<dbReference type="SUPFAM" id="SSF53098">
    <property type="entry name" value="Ribonuclease H-like"/>
    <property type="match status" value="1"/>
</dbReference>